<dbReference type="Pfam" id="PF11085">
    <property type="entry name" value="YqhR"/>
    <property type="match status" value="1"/>
</dbReference>
<keyword evidence="1" id="KW-0472">Membrane</keyword>
<sequence length="170" mass="19238">MAEEKLAREEMKEKPMSFMTLVVLTGLIGGIFFGCLAYLAYIFNFTEIPPRVLLEPWALGDWKRGWLGTVIAIILIGVISIVAALLYYATLRKFNNMWAGIAYGLVLFLLVFFVLNPIFPGIRPFNQIDLNTIITSICLYVLFGLFVGYTISYEENEIKSSKKEEEATTT</sequence>
<dbReference type="InterPro" id="IPR024563">
    <property type="entry name" value="YqhR"/>
</dbReference>
<evidence type="ECO:0000313" key="3">
    <source>
        <dbReference type="Proteomes" id="UP001357223"/>
    </source>
</evidence>
<organism evidence="2 3">
    <name type="scientific">Niallia oryzisoli</name>
    <dbReference type="NCBI Taxonomy" id="1737571"/>
    <lineage>
        <taxon>Bacteria</taxon>
        <taxon>Bacillati</taxon>
        <taxon>Bacillota</taxon>
        <taxon>Bacilli</taxon>
        <taxon>Bacillales</taxon>
        <taxon>Bacillaceae</taxon>
        <taxon>Niallia</taxon>
    </lineage>
</organism>
<dbReference type="PROSITE" id="PS51257">
    <property type="entry name" value="PROKAR_LIPOPROTEIN"/>
    <property type="match status" value="1"/>
</dbReference>
<reference evidence="2 3" key="1">
    <citation type="submission" date="2023-10" db="EMBL/GenBank/DDBJ databases">
        <title>Niallia locisalis sp.nov. isolated from a salt pond sample.</title>
        <authorList>
            <person name="Li X.-J."/>
            <person name="Dong L."/>
        </authorList>
    </citation>
    <scope>NUCLEOTIDE SEQUENCE [LARGE SCALE GENOMIC DNA]</scope>
    <source>
        <strain evidence="2 3">DSM 29761</strain>
    </source>
</reference>
<feature type="transmembrane region" description="Helical" evidence="1">
    <location>
        <begin position="65"/>
        <end position="88"/>
    </location>
</feature>
<feature type="transmembrane region" description="Helical" evidence="1">
    <location>
        <begin position="100"/>
        <end position="119"/>
    </location>
</feature>
<gene>
    <name evidence="2" type="ORF">R4Z09_07235</name>
</gene>
<keyword evidence="3" id="KW-1185">Reference proteome</keyword>
<feature type="transmembrane region" description="Helical" evidence="1">
    <location>
        <begin position="131"/>
        <end position="153"/>
    </location>
</feature>
<dbReference type="RefSeq" id="WP_338451662.1">
    <property type="nucleotide sequence ID" value="NZ_CP137640.1"/>
</dbReference>
<evidence type="ECO:0000313" key="2">
    <source>
        <dbReference type="EMBL" id="WVX82766.1"/>
    </source>
</evidence>
<proteinExistence type="predicted"/>
<feature type="transmembrane region" description="Helical" evidence="1">
    <location>
        <begin position="21"/>
        <end position="45"/>
    </location>
</feature>
<protein>
    <submittedName>
        <fullName evidence="2">YqhR family membrane protein</fullName>
    </submittedName>
</protein>
<name>A0ABZ2CG44_9BACI</name>
<accession>A0ABZ2CG44</accession>
<evidence type="ECO:0000256" key="1">
    <source>
        <dbReference type="SAM" id="Phobius"/>
    </source>
</evidence>
<dbReference type="Proteomes" id="UP001357223">
    <property type="component" value="Chromosome"/>
</dbReference>
<keyword evidence="1" id="KW-0812">Transmembrane</keyword>
<dbReference type="EMBL" id="CP137640">
    <property type="protein sequence ID" value="WVX82766.1"/>
    <property type="molecule type" value="Genomic_DNA"/>
</dbReference>
<keyword evidence="1" id="KW-1133">Transmembrane helix</keyword>